<keyword evidence="6" id="KW-1185">Reference proteome</keyword>
<dbReference type="InterPro" id="IPR000719">
    <property type="entry name" value="Prot_kinase_dom"/>
</dbReference>
<dbReference type="Proteomes" id="UP000225706">
    <property type="component" value="Unassembled WGS sequence"/>
</dbReference>
<accession>A0A2B4SA09</accession>
<dbReference type="Pfam" id="PF00270">
    <property type="entry name" value="DEAD"/>
    <property type="match status" value="1"/>
</dbReference>
<proteinExistence type="inferred from homology"/>
<keyword evidence="5" id="KW-0808">Transferase</keyword>
<evidence type="ECO:0000256" key="1">
    <source>
        <dbReference type="ARBA" id="ARBA00008171"/>
    </source>
</evidence>
<evidence type="ECO:0000256" key="2">
    <source>
        <dbReference type="SAM" id="Coils"/>
    </source>
</evidence>
<name>A0A2B4SA09_STYPI</name>
<evidence type="ECO:0000259" key="4">
    <source>
        <dbReference type="PROSITE" id="PS50011"/>
    </source>
</evidence>
<evidence type="ECO:0000313" key="5">
    <source>
        <dbReference type="EMBL" id="PFX25295.1"/>
    </source>
</evidence>
<dbReference type="AlphaFoldDB" id="A0A2B4SA09"/>
<dbReference type="Pfam" id="PF07714">
    <property type="entry name" value="PK_Tyr_Ser-Thr"/>
    <property type="match status" value="1"/>
</dbReference>
<gene>
    <name evidence="5" type="primary">kinX</name>
    <name evidence="5" type="ORF">AWC38_SpisGene10051</name>
</gene>
<sequence>MDIDKDNDKSNDENKEMDIDKDNDKDNDEDNDNDYENDMKTKRGLCSSEVEVNQSIFRAGGEGSTLVKQEQISFLKDNFASGATSLVYKGMYTDESGTKHPVAVNEFVLAMTRRMQKKVDKEAKLLQTLNHPNVISFYGRIEGTSSLVTEFIERISVNGEDVSINSVRQLLDELEDNLPWDLRLKIALETAMGVSYLHDSGCIHCDLKSSNVSMGEDEKRKWIIKIGDFAEARAEHKDHLMSQLSFQDPTIQYRYYKKLRQTNMFSFHRILIIVNWQMRKKTTTFVKPWENPLRKWMQAARFSSILESDYASTEFDHLGVENVEENNDLCDALEKSLKEIEESTDFDNRELENEEDNNNLCEALERSLEEIDASSTVPIMESVYASKVDVGECNSSEKCTKIPEMIVPEKKEEVLWTGYLARFGHSSLKQFQKDAIHAVRQARDTVIIQPTASGKNICFQIPALLDERFITVVICPTISLINSHVENLKLHGINSSSLEMDWVSTWNRTQSCETGTSCHLTIR</sequence>
<reference evidence="6" key="1">
    <citation type="journal article" date="2017" name="bioRxiv">
        <title>Comparative analysis of the genomes of Stylophora pistillata and Acropora digitifera provides evidence for extensive differences between species of corals.</title>
        <authorList>
            <person name="Voolstra C.R."/>
            <person name="Li Y."/>
            <person name="Liew Y.J."/>
            <person name="Baumgarten S."/>
            <person name="Zoccola D."/>
            <person name="Flot J.-F."/>
            <person name="Tambutte S."/>
            <person name="Allemand D."/>
            <person name="Aranda M."/>
        </authorList>
    </citation>
    <scope>NUCLEOTIDE SEQUENCE [LARGE SCALE GENOMIC DNA]</scope>
</reference>
<dbReference type="EMBL" id="LSMT01000154">
    <property type="protein sequence ID" value="PFX25295.1"/>
    <property type="molecule type" value="Genomic_DNA"/>
</dbReference>
<dbReference type="Gene3D" id="3.40.50.300">
    <property type="entry name" value="P-loop containing nucleotide triphosphate hydrolases"/>
    <property type="match status" value="1"/>
</dbReference>
<comment type="caution">
    <text evidence="5">The sequence shown here is derived from an EMBL/GenBank/DDBJ whole genome shotgun (WGS) entry which is preliminary data.</text>
</comment>
<dbReference type="GO" id="GO:0005524">
    <property type="term" value="F:ATP binding"/>
    <property type="evidence" value="ECO:0007669"/>
    <property type="project" value="InterPro"/>
</dbReference>
<feature type="domain" description="Protein kinase" evidence="4">
    <location>
        <begin position="73"/>
        <end position="371"/>
    </location>
</feature>
<feature type="coiled-coil region" evidence="2">
    <location>
        <begin position="323"/>
        <end position="357"/>
    </location>
</feature>
<feature type="compositionally biased region" description="Acidic residues" evidence="3">
    <location>
        <begin position="25"/>
        <end position="36"/>
    </location>
</feature>
<dbReference type="InterPro" id="IPR051681">
    <property type="entry name" value="Ser/Thr_Kinases-Pseudokinases"/>
</dbReference>
<keyword evidence="5" id="KW-0418">Kinase</keyword>
<protein>
    <submittedName>
        <fullName evidence="5">Putative serine/threonine-protein kinase kinX</fullName>
    </submittedName>
</protein>
<dbReference type="Gene3D" id="3.30.200.20">
    <property type="entry name" value="Phosphorylase Kinase, domain 1"/>
    <property type="match status" value="1"/>
</dbReference>
<keyword evidence="2" id="KW-0175">Coiled coil</keyword>
<dbReference type="InterPro" id="IPR027417">
    <property type="entry name" value="P-loop_NTPase"/>
</dbReference>
<dbReference type="PROSITE" id="PS50011">
    <property type="entry name" value="PROTEIN_KINASE_DOM"/>
    <property type="match status" value="1"/>
</dbReference>
<dbReference type="InterPro" id="IPR011545">
    <property type="entry name" value="DEAD/DEAH_box_helicase_dom"/>
</dbReference>
<evidence type="ECO:0000256" key="3">
    <source>
        <dbReference type="SAM" id="MobiDB-lite"/>
    </source>
</evidence>
<comment type="similarity">
    <text evidence="1">Belongs to the protein kinase superfamily. TKL Ser/Thr protein kinase family. ROCO subfamily.</text>
</comment>
<dbReference type="PANTHER" id="PTHR44329">
    <property type="entry name" value="SERINE/THREONINE-PROTEIN KINASE TNNI3K-RELATED"/>
    <property type="match status" value="1"/>
</dbReference>
<dbReference type="GO" id="GO:0004674">
    <property type="term" value="F:protein serine/threonine kinase activity"/>
    <property type="evidence" value="ECO:0007669"/>
    <property type="project" value="TreeGrafter"/>
</dbReference>
<organism evidence="5 6">
    <name type="scientific">Stylophora pistillata</name>
    <name type="common">Smooth cauliflower coral</name>
    <dbReference type="NCBI Taxonomy" id="50429"/>
    <lineage>
        <taxon>Eukaryota</taxon>
        <taxon>Metazoa</taxon>
        <taxon>Cnidaria</taxon>
        <taxon>Anthozoa</taxon>
        <taxon>Hexacorallia</taxon>
        <taxon>Scleractinia</taxon>
        <taxon>Astrocoeniina</taxon>
        <taxon>Pocilloporidae</taxon>
        <taxon>Stylophora</taxon>
    </lineage>
</organism>
<dbReference type="SMART" id="SM00220">
    <property type="entry name" value="S_TKc"/>
    <property type="match status" value="1"/>
</dbReference>
<dbReference type="InterPro" id="IPR011009">
    <property type="entry name" value="Kinase-like_dom_sf"/>
</dbReference>
<dbReference type="InterPro" id="IPR001245">
    <property type="entry name" value="Ser-Thr/Tyr_kinase_cat_dom"/>
</dbReference>
<evidence type="ECO:0000313" key="6">
    <source>
        <dbReference type="Proteomes" id="UP000225706"/>
    </source>
</evidence>
<dbReference type="Gene3D" id="1.10.510.10">
    <property type="entry name" value="Transferase(Phosphotransferase) domain 1"/>
    <property type="match status" value="1"/>
</dbReference>
<feature type="compositionally biased region" description="Basic and acidic residues" evidence="3">
    <location>
        <begin position="1"/>
        <end position="24"/>
    </location>
</feature>
<dbReference type="SUPFAM" id="SSF56112">
    <property type="entry name" value="Protein kinase-like (PK-like)"/>
    <property type="match status" value="1"/>
</dbReference>
<feature type="region of interest" description="Disordered" evidence="3">
    <location>
        <begin position="1"/>
        <end position="42"/>
    </location>
</feature>
<dbReference type="SUPFAM" id="SSF52540">
    <property type="entry name" value="P-loop containing nucleoside triphosphate hydrolases"/>
    <property type="match status" value="1"/>
</dbReference>
<dbReference type="GO" id="GO:0003676">
    <property type="term" value="F:nucleic acid binding"/>
    <property type="evidence" value="ECO:0007669"/>
    <property type="project" value="InterPro"/>
</dbReference>